<proteinExistence type="predicted"/>
<protein>
    <submittedName>
        <fullName evidence="11">Zinc finger protein ZAT11-like</fullName>
    </submittedName>
</protein>
<dbReference type="Proteomes" id="UP001140949">
    <property type="component" value="Unassembled WGS sequence"/>
</dbReference>
<evidence type="ECO:0000256" key="7">
    <source>
        <dbReference type="ARBA" id="ARBA00023163"/>
    </source>
</evidence>
<keyword evidence="7" id="KW-0804">Transcription</keyword>
<comment type="subcellular location">
    <subcellularLocation>
        <location evidence="1">Nucleus</location>
    </subcellularLocation>
</comment>
<evidence type="ECO:0000256" key="5">
    <source>
        <dbReference type="ARBA" id="ARBA00022833"/>
    </source>
</evidence>
<dbReference type="AlphaFoldDB" id="A0AAX6HQP4"/>
<evidence type="ECO:0000256" key="6">
    <source>
        <dbReference type="ARBA" id="ARBA00023015"/>
    </source>
</evidence>
<feature type="domain" description="C2H2-type" evidence="10">
    <location>
        <begin position="47"/>
        <end position="74"/>
    </location>
</feature>
<dbReference type="PROSITE" id="PS00028">
    <property type="entry name" value="ZINC_FINGER_C2H2_1"/>
    <property type="match status" value="2"/>
</dbReference>
<dbReference type="GO" id="GO:0008270">
    <property type="term" value="F:zinc ion binding"/>
    <property type="evidence" value="ECO:0007669"/>
    <property type="project" value="UniProtKB-KW"/>
</dbReference>
<evidence type="ECO:0000256" key="1">
    <source>
        <dbReference type="ARBA" id="ARBA00004123"/>
    </source>
</evidence>
<keyword evidence="3" id="KW-0677">Repeat</keyword>
<keyword evidence="2" id="KW-0479">Metal-binding</keyword>
<comment type="caution">
    <text evidence="11">The sequence shown here is derived from an EMBL/GenBank/DDBJ whole genome shotgun (WGS) entry which is preliminary data.</text>
</comment>
<dbReference type="PROSITE" id="PS50157">
    <property type="entry name" value="ZINC_FINGER_C2H2_2"/>
    <property type="match status" value="2"/>
</dbReference>
<dbReference type="Pfam" id="PF13912">
    <property type="entry name" value="zf-C2H2_6"/>
    <property type="match status" value="2"/>
</dbReference>
<dbReference type="PANTHER" id="PTHR26374">
    <property type="entry name" value="ZINC FINGER PROTEIN ZAT5"/>
    <property type="match status" value="1"/>
</dbReference>
<dbReference type="PANTHER" id="PTHR26374:SF456">
    <property type="entry name" value="ZINC FINGER PROTEIN ZAT5-LIKE"/>
    <property type="match status" value="1"/>
</dbReference>
<dbReference type="SUPFAM" id="SSF57667">
    <property type="entry name" value="beta-beta-alpha zinc fingers"/>
    <property type="match status" value="1"/>
</dbReference>
<dbReference type="InterPro" id="IPR013087">
    <property type="entry name" value="Znf_C2H2_type"/>
</dbReference>
<name>A0AAX6HQP4_IRIPA</name>
<dbReference type="InterPro" id="IPR036236">
    <property type="entry name" value="Znf_C2H2_sf"/>
</dbReference>
<dbReference type="EMBL" id="JANAVB010007399">
    <property type="protein sequence ID" value="KAJ6843053.1"/>
    <property type="molecule type" value="Genomic_DNA"/>
</dbReference>
<keyword evidence="8" id="KW-0539">Nucleus</keyword>
<keyword evidence="4 9" id="KW-0863">Zinc-finger</keyword>
<evidence type="ECO:0000259" key="10">
    <source>
        <dbReference type="PROSITE" id="PS50157"/>
    </source>
</evidence>
<evidence type="ECO:0000256" key="8">
    <source>
        <dbReference type="ARBA" id="ARBA00023242"/>
    </source>
</evidence>
<evidence type="ECO:0000313" key="12">
    <source>
        <dbReference type="Proteomes" id="UP001140949"/>
    </source>
</evidence>
<reference evidence="11" key="1">
    <citation type="journal article" date="2023" name="GigaByte">
        <title>Genome assembly of the bearded iris, Iris pallida Lam.</title>
        <authorList>
            <person name="Bruccoleri R.E."/>
            <person name="Oakeley E.J."/>
            <person name="Faust A.M.E."/>
            <person name="Altorfer M."/>
            <person name="Dessus-Babus S."/>
            <person name="Burckhardt D."/>
            <person name="Oertli M."/>
            <person name="Naumann U."/>
            <person name="Petersen F."/>
            <person name="Wong J."/>
        </authorList>
    </citation>
    <scope>NUCLEOTIDE SEQUENCE</scope>
    <source>
        <strain evidence="11">GSM-AAB239-AS_SAM_17_03QT</strain>
    </source>
</reference>
<keyword evidence="6" id="KW-0805">Transcription regulation</keyword>
<evidence type="ECO:0000256" key="4">
    <source>
        <dbReference type="ARBA" id="ARBA00022771"/>
    </source>
</evidence>
<evidence type="ECO:0000256" key="9">
    <source>
        <dbReference type="PROSITE-ProRule" id="PRU00042"/>
    </source>
</evidence>
<reference evidence="11" key="2">
    <citation type="submission" date="2023-04" db="EMBL/GenBank/DDBJ databases">
        <authorList>
            <person name="Bruccoleri R.E."/>
            <person name="Oakeley E.J."/>
            <person name="Faust A.-M."/>
            <person name="Dessus-Babus S."/>
            <person name="Altorfer M."/>
            <person name="Burckhardt D."/>
            <person name="Oertli M."/>
            <person name="Naumann U."/>
            <person name="Petersen F."/>
            <person name="Wong J."/>
        </authorList>
    </citation>
    <scope>NUCLEOTIDE SEQUENCE</scope>
    <source>
        <strain evidence="11">GSM-AAB239-AS_SAM_17_03QT</strain>
        <tissue evidence="11">Leaf</tissue>
    </source>
</reference>
<accession>A0AAX6HQP4</accession>
<evidence type="ECO:0000256" key="2">
    <source>
        <dbReference type="ARBA" id="ARBA00022723"/>
    </source>
</evidence>
<gene>
    <name evidence="11" type="ORF">M6B38_299910</name>
</gene>
<evidence type="ECO:0000256" key="3">
    <source>
        <dbReference type="ARBA" id="ARBA00022737"/>
    </source>
</evidence>
<dbReference type="SMART" id="SM00355">
    <property type="entry name" value="ZnF_C2H2"/>
    <property type="match status" value="2"/>
</dbReference>
<dbReference type="Gene3D" id="3.30.160.60">
    <property type="entry name" value="Classic Zinc Finger"/>
    <property type="match status" value="1"/>
</dbReference>
<keyword evidence="5" id="KW-0862">Zinc</keyword>
<dbReference type="GO" id="GO:0005634">
    <property type="term" value="C:nucleus"/>
    <property type="evidence" value="ECO:0007669"/>
    <property type="project" value="UniProtKB-SubCell"/>
</dbReference>
<evidence type="ECO:0000313" key="11">
    <source>
        <dbReference type="EMBL" id="KAJ6843053.1"/>
    </source>
</evidence>
<keyword evidence="12" id="KW-1185">Reference proteome</keyword>
<feature type="domain" description="C2H2-type" evidence="10">
    <location>
        <begin position="97"/>
        <end position="119"/>
    </location>
</feature>
<sequence length="177" mass="19763">MTKHLRAAGEGVENKNMEMEKNSVANLLLLFSSHGVTQTRKHLERTFECKTCYKQFPTFQALGGHCTTHKRPPTASGERAQAAAAAARAKKPRRRTHECAVCGMEFGMGQALGGHMRRHKFTTEDLLQSRRSRRSRGRARGGKLLLLDLNLPPPEDDLDLKDLFFGVGLFEEATVIC</sequence>
<organism evidence="11 12">
    <name type="scientific">Iris pallida</name>
    <name type="common">Sweet iris</name>
    <dbReference type="NCBI Taxonomy" id="29817"/>
    <lineage>
        <taxon>Eukaryota</taxon>
        <taxon>Viridiplantae</taxon>
        <taxon>Streptophyta</taxon>
        <taxon>Embryophyta</taxon>
        <taxon>Tracheophyta</taxon>
        <taxon>Spermatophyta</taxon>
        <taxon>Magnoliopsida</taxon>
        <taxon>Liliopsida</taxon>
        <taxon>Asparagales</taxon>
        <taxon>Iridaceae</taxon>
        <taxon>Iridoideae</taxon>
        <taxon>Irideae</taxon>
        <taxon>Iris</taxon>
    </lineage>
</organism>